<dbReference type="InterPro" id="IPR027417">
    <property type="entry name" value="P-loop_NTPase"/>
</dbReference>
<dbReference type="InterPro" id="IPR001482">
    <property type="entry name" value="T2SS/T4SS_dom"/>
</dbReference>
<dbReference type="SMART" id="SM00382">
    <property type="entry name" value="AAA"/>
    <property type="match status" value="1"/>
</dbReference>
<evidence type="ECO:0000313" key="6">
    <source>
        <dbReference type="Proteomes" id="UP000229675"/>
    </source>
</evidence>
<organism evidence="5 6">
    <name type="scientific">Candidatus Nealsonbacteria bacterium CG09_land_8_20_14_0_10_42_14</name>
    <dbReference type="NCBI Taxonomy" id="1974707"/>
    <lineage>
        <taxon>Bacteria</taxon>
        <taxon>Candidatus Nealsoniibacteriota</taxon>
    </lineage>
</organism>
<accession>A0A2H0WY47</accession>
<dbReference type="Proteomes" id="UP000229675">
    <property type="component" value="Unassembled WGS sequence"/>
</dbReference>
<dbReference type="PROSITE" id="PS00662">
    <property type="entry name" value="T2SP_E"/>
    <property type="match status" value="1"/>
</dbReference>
<dbReference type="PANTHER" id="PTHR30258">
    <property type="entry name" value="TYPE II SECRETION SYSTEM PROTEIN GSPE-RELATED"/>
    <property type="match status" value="1"/>
</dbReference>
<feature type="domain" description="Bacterial type II secretion system protein E" evidence="4">
    <location>
        <begin position="243"/>
        <end position="257"/>
    </location>
</feature>
<feature type="non-terminal residue" evidence="5">
    <location>
        <position position="340"/>
    </location>
</feature>
<dbReference type="AlphaFoldDB" id="A0A2H0WY47"/>
<reference evidence="6" key="1">
    <citation type="submission" date="2017-09" db="EMBL/GenBank/DDBJ databases">
        <title>Depth-based differentiation of microbial function through sediment-hosted aquifers and enrichment of novel symbionts in the deep terrestrial subsurface.</title>
        <authorList>
            <person name="Probst A.J."/>
            <person name="Ladd B."/>
            <person name="Jarett J.K."/>
            <person name="Geller-Mcgrath D.E."/>
            <person name="Sieber C.M.K."/>
            <person name="Emerson J.B."/>
            <person name="Anantharaman K."/>
            <person name="Thomas B.C."/>
            <person name="Malmstrom R."/>
            <person name="Stieglmeier M."/>
            <person name="Klingl A."/>
            <person name="Woyke T."/>
            <person name="Ryan C.M."/>
            <person name="Banfield J.F."/>
        </authorList>
    </citation>
    <scope>NUCLEOTIDE SEQUENCE [LARGE SCALE GENOMIC DNA]</scope>
</reference>
<proteinExistence type="inferred from homology"/>
<evidence type="ECO:0000256" key="1">
    <source>
        <dbReference type="ARBA" id="ARBA00006611"/>
    </source>
</evidence>
<sequence length="340" mass="37311">MEEITGKIQISSPQFAELQKRVKNIAEFQKECQDSLAKKTTELLEIIVGGGLTLNASDIHLEPQEENAKIRVRVDGILQDVIAIDRAVYEAVLARIKLLSGLKLNIANRPQDGRFSVLLPPETDNLVIEVRTSTLPAEKGEAIVLRLLNPKSLIGMEKLGLRKDLLEIFKREIRKPNGMVIVTGPTGSGKTTTLYAFLKEIQKPEIKIITIEDPIEYHLKGVSQTQVASEKGYDFASGLKSIMRQDPDVILVGEIRDLETVETALQAALTGHLVLTTLHTNDAAGTVARLTNLGAKPSNIGPAVNLAVAQRLIRQICPKCGQLKKISAQDLQKIKKELQG</sequence>
<evidence type="ECO:0000313" key="5">
    <source>
        <dbReference type="EMBL" id="PIS17535.1"/>
    </source>
</evidence>
<evidence type="ECO:0000256" key="3">
    <source>
        <dbReference type="ARBA" id="ARBA00022840"/>
    </source>
</evidence>
<dbReference type="Pfam" id="PF00437">
    <property type="entry name" value="T2SSE"/>
    <property type="match status" value="1"/>
</dbReference>
<dbReference type="GO" id="GO:0005886">
    <property type="term" value="C:plasma membrane"/>
    <property type="evidence" value="ECO:0007669"/>
    <property type="project" value="TreeGrafter"/>
</dbReference>
<keyword evidence="3" id="KW-0067">ATP-binding</keyword>
<comment type="caution">
    <text evidence="5">The sequence shown here is derived from an EMBL/GenBank/DDBJ whole genome shotgun (WGS) entry which is preliminary data.</text>
</comment>
<dbReference type="EMBL" id="PEZD01000005">
    <property type="protein sequence ID" value="PIS17535.1"/>
    <property type="molecule type" value="Genomic_DNA"/>
</dbReference>
<evidence type="ECO:0000256" key="2">
    <source>
        <dbReference type="ARBA" id="ARBA00022741"/>
    </source>
</evidence>
<keyword evidence="2" id="KW-0547">Nucleotide-binding</keyword>
<comment type="similarity">
    <text evidence="1">Belongs to the GSP E family.</text>
</comment>
<dbReference type="SUPFAM" id="SSF52540">
    <property type="entry name" value="P-loop containing nucleoside triphosphate hydrolases"/>
    <property type="match status" value="1"/>
</dbReference>
<dbReference type="GO" id="GO:0005524">
    <property type="term" value="F:ATP binding"/>
    <property type="evidence" value="ECO:0007669"/>
    <property type="project" value="UniProtKB-KW"/>
</dbReference>
<gene>
    <name evidence="5" type="ORF">COT59_00190</name>
</gene>
<evidence type="ECO:0000259" key="4">
    <source>
        <dbReference type="PROSITE" id="PS00662"/>
    </source>
</evidence>
<name>A0A2H0WY47_9BACT</name>
<dbReference type="Gene3D" id="3.40.50.300">
    <property type="entry name" value="P-loop containing nucleotide triphosphate hydrolases"/>
    <property type="match status" value="1"/>
</dbReference>
<dbReference type="PANTHER" id="PTHR30258:SF2">
    <property type="entry name" value="COMG OPERON PROTEIN 1"/>
    <property type="match status" value="1"/>
</dbReference>
<dbReference type="CDD" id="cd01129">
    <property type="entry name" value="PulE-GspE-like"/>
    <property type="match status" value="1"/>
</dbReference>
<dbReference type="GO" id="GO:0016887">
    <property type="term" value="F:ATP hydrolysis activity"/>
    <property type="evidence" value="ECO:0007669"/>
    <property type="project" value="TreeGrafter"/>
</dbReference>
<dbReference type="Gene3D" id="3.30.450.90">
    <property type="match status" value="1"/>
</dbReference>
<protein>
    <recommendedName>
        <fullName evidence="4">Bacterial type II secretion system protein E domain-containing protein</fullName>
    </recommendedName>
</protein>
<dbReference type="InterPro" id="IPR003593">
    <property type="entry name" value="AAA+_ATPase"/>
</dbReference>